<dbReference type="Proteomes" id="UP001220962">
    <property type="component" value="Chromosome"/>
</dbReference>
<feature type="domain" description="ABC transporter" evidence="5">
    <location>
        <begin position="2"/>
        <end position="230"/>
    </location>
</feature>
<dbReference type="EMBL" id="CP118101">
    <property type="protein sequence ID" value="WDH80950.1"/>
    <property type="molecule type" value="Genomic_DNA"/>
</dbReference>
<dbReference type="SUPFAM" id="SSF52540">
    <property type="entry name" value="P-loop containing nucleoside triphosphate hydrolases"/>
    <property type="match status" value="1"/>
</dbReference>
<evidence type="ECO:0000313" key="7">
    <source>
        <dbReference type="EMBL" id="WDI00650.1"/>
    </source>
</evidence>
<dbReference type="InterPro" id="IPR003593">
    <property type="entry name" value="AAA+_ATPase"/>
</dbReference>
<dbReference type="PANTHER" id="PTHR43335:SF2">
    <property type="entry name" value="ABC TRANSPORTER, ATP-BINDING PROTEIN"/>
    <property type="match status" value="1"/>
</dbReference>
<dbReference type="AlphaFoldDB" id="A0AAX3MTK4"/>
<evidence type="ECO:0000313" key="8">
    <source>
        <dbReference type="Proteomes" id="UP001220962"/>
    </source>
</evidence>
<evidence type="ECO:0000256" key="2">
    <source>
        <dbReference type="ARBA" id="ARBA00022448"/>
    </source>
</evidence>
<name>A0AAX3MTK4_9BACL</name>
<dbReference type="CDD" id="cd03264">
    <property type="entry name" value="ABC_drug_resistance_like"/>
    <property type="match status" value="1"/>
</dbReference>
<gene>
    <name evidence="6" type="ORF">PUW23_15555</name>
    <name evidence="7" type="ORF">PUW25_15310</name>
</gene>
<evidence type="ECO:0000313" key="9">
    <source>
        <dbReference type="Proteomes" id="UP001221519"/>
    </source>
</evidence>
<dbReference type="Pfam" id="PF00005">
    <property type="entry name" value="ABC_tran"/>
    <property type="match status" value="1"/>
</dbReference>
<dbReference type="PANTHER" id="PTHR43335">
    <property type="entry name" value="ABC TRANSPORTER, ATP-BINDING PROTEIN"/>
    <property type="match status" value="1"/>
</dbReference>
<evidence type="ECO:0000313" key="6">
    <source>
        <dbReference type="EMBL" id="WDH80950.1"/>
    </source>
</evidence>
<protein>
    <submittedName>
        <fullName evidence="6">ABC transporter ATP-binding protein</fullName>
    </submittedName>
</protein>
<dbReference type="RefSeq" id="WP_047910504.1">
    <property type="nucleotide sequence ID" value="NZ_CP118101.1"/>
</dbReference>
<dbReference type="GO" id="GO:0005524">
    <property type="term" value="F:ATP binding"/>
    <property type="evidence" value="ECO:0007669"/>
    <property type="project" value="UniProtKB-KW"/>
</dbReference>
<evidence type="ECO:0000256" key="1">
    <source>
        <dbReference type="ARBA" id="ARBA00005417"/>
    </source>
</evidence>
<evidence type="ECO:0000259" key="5">
    <source>
        <dbReference type="PROSITE" id="PS50893"/>
    </source>
</evidence>
<dbReference type="Proteomes" id="UP001221519">
    <property type="component" value="Chromosome"/>
</dbReference>
<accession>A0AAX3MTK4</accession>
<evidence type="ECO:0000256" key="4">
    <source>
        <dbReference type="ARBA" id="ARBA00022840"/>
    </source>
</evidence>
<keyword evidence="2" id="KW-0813">Transport</keyword>
<dbReference type="PROSITE" id="PS50893">
    <property type="entry name" value="ABC_TRANSPORTER_2"/>
    <property type="match status" value="1"/>
</dbReference>
<sequence length="299" mass="33795">MLTINQVTKKFGTFTALEEISCELASGVYGLLAPNGAGKTTLIKMLTTLLFPTKGEILYGGEDIVQMGERYRDRLGYLPQQFGYYKNDTPVQYLHYIAALKGMGREQASTKINELLALVALESVKNKKMKKFSGGMIQRVGIAQAMLNDPEILILDEPTAGLDPKERVRFRNLLTRLARDRIIILSTHIVSDVELIANEILMIKDRRLLYKESVESLCARLEDKVYETELSYEEAEVLKEKYLILSEKQELGRLKVRFLTEAGEPDIVSSKVIPSLEDVFIYTYQDEVNLAGDEVYAGH</sequence>
<comment type="similarity">
    <text evidence="1">Belongs to the ABC transporter superfamily.</text>
</comment>
<dbReference type="InterPro" id="IPR003439">
    <property type="entry name" value="ABC_transporter-like_ATP-bd"/>
</dbReference>
<dbReference type="SMART" id="SM00382">
    <property type="entry name" value="AAA"/>
    <property type="match status" value="1"/>
</dbReference>
<dbReference type="PROSITE" id="PS00211">
    <property type="entry name" value="ABC_TRANSPORTER_1"/>
    <property type="match status" value="1"/>
</dbReference>
<dbReference type="GO" id="GO:0016887">
    <property type="term" value="F:ATP hydrolysis activity"/>
    <property type="evidence" value="ECO:0007669"/>
    <property type="project" value="InterPro"/>
</dbReference>
<keyword evidence="3" id="KW-0547">Nucleotide-binding</keyword>
<keyword evidence="4 6" id="KW-0067">ATP-binding</keyword>
<dbReference type="EMBL" id="CP118108">
    <property type="protein sequence ID" value="WDI00650.1"/>
    <property type="molecule type" value="Genomic_DNA"/>
</dbReference>
<dbReference type="InterPro" id="IPR017871">
    <property type="entry name" value="ABC_transporter-like_CS"/>
</dbReference>
<dbReference type="InterPro" id="IPR027417">
    <property type="entry name" value="P-loop_NTPase"/>
</dbReference>
<reference evidence="6 9" key="1">
    <citation type="submission" date="2023-02" db="EMBL/GenBank/DDBJ databases">
        <title>Pathogen: clinical or host-associated sample.</title>
        <authorList>
            <person name="Hergert J."/>
            <person name="Casey R."/>
            <person name="Wagner J."/>
            <person name="Young E.L."/>
            <person name="Oakeson K.F."/>
        </authorList>
    </citation>
    <scope>NUCLEOTIDE SEQUENCE</scope>
    <source>
        <strain evidence="7 9">2022CK-00829</strain>
        <strain evidence="6">2022CK-00830</strain>
    </source>
</reference>
<organism evidence="6 8">
    <name type="scientific">Paenibacillus urinalis</name>
    <dbReference type="NCBI Taxonomy" id="521520"/>
    <lineage>
        <taxon>Bacteria</taxon>
        <taxon>Bacillati</taxon>
        <taxon>Bacillota</taxon>
        <taxon>Bacilli</taxon>
        <taxon>Bacillales</taxon>
        <taxon>Paenibacillaceae</taxon>
        <taxon>Paenibacillus</taxon>
    </lineage>
</organism>
<dbReference type="Gene3D" id="3.40.50.300">
    <property type="entry name" value="P-loop containing nucleotide triphosphate hydrolases"/>
    <property type="match status" value="1"/>
</dbReference>
<proteinExistence type="inferred from homology"/>
<keyword evidence="9" id="KW-1185">Reference proteome</keyword>
<evidence type="ECO:0000256" key="3">
    <source>
        <dbReference type="ARBA" id="ARBA00022741"/>
    </source>
</evidence>